<protein>
    <recommendedName>
        <fullName evidence="1">site-specific DNA-methyltransferase (adenine-specific)</fullName>
        <ecNumber evidence="1">2.1.1.72</ecNumber>
    </recommendedName>
</protein>
<dbReference type="KEGG" id="cart:PA27867_3992"/>
<name>A0A1B1BQP5_9MICO</name>
<reference evidence="10 11" key="1">
    <citation type="submission" date="2016-06" db="EMBL/GenBank/DDBJ databases">
        <title>Genome sequencing of Cryobacterium arcticum PAMC 27867.</title>
        <authorList>
            <person name="Lee J."/>
            <person name="Kim O.-S."/>
        </authorList>
    </citation>
    <scope>NUCLEOTIDE SEQUENCE [LARGE SCALE GENOMIC DNA]</scope>
    <source>
        <strain evidence="10 11">PAMC 27867</strain>
        <plasmid evidence="11">pp27867_2</plasmid>
    </source>
</reference>
<evidence type="ECO:0000256" key="4">
    <source>
        <dbReference type="ARBA" id="ARBA00047942"/>
    </source>
</evidence>
<evidence type="ECO:0000256" key="2">
    <source>
        <dbReference type="ARBA" id="ARBA00022603"/>
    </source>
</evidence>
<dbReference type="InterPro" id="IPR002052">
    <property type="entry name" value="DNA_methylase_N6_adenine_CS"/>
</dbReference>
<evidence type="ECO:0000313" key="10">
    <source>
        <dbReference type="EMBL" id="ANP74898.1"/>
    </source>
</evidence>
<dbReference type="Pfam" id="PF20473">
    <property type="entry name" value="MmeI_Mtase"/>
    <property type="match status" value="2"/>
</dbReference>
<dbReference type="InterPro" id="IPR046817">
    <property type="entry name" value="MmeI_N"/>
</dbReference>
<feature type="domain" description="MmeI-like DNA-methyltransferase" evidence="9">
    <location>
        <begin position="347"/>
        <end position="540"/>
    </location>
</feature>
<accession>A0A1B1BQP5</accession>
<dbReference type="Pfam" id="PF20464">
    <property type="entry name" value="MmeI_N"/>
    <property type="match status" value="1"/>
</dbReference>
<dbReference type="InterPro" id="IPR046818">
    <property type="entry name" value="MmeI_C"/>
</dbReference>
<dbReference type="REBASE" id="154903">
    <property type="entry name" value="Car27867ORF3992P"/>
</dbReference>
<feature type="domain" description="MmeI-like helicase spacer" evidence="6">
    <location>
        <begin position="180"/>
        <end position="255"/>
    </location>
</feature>
<evidence type="ECO:0000259" key="8">
    <source>
        <dbReference type="Pfam" id="PF20467"/>
    </source>
</evidence>
<proteinExistence type="predicted"/>
<dbReference type="InterPro" id="IPR050953">
    <property type="entry name" value="N4_N6_ade-DNA_methylase"/>
</dbReference>
<dbReference type="Proteomes" id="UP000092582">
    <property type="component" value="Plasmid pP27867_2"/>
</dbReference>
<keyword evidence="10" id="KW-0614">Plasmid</keyword>
<dbReference type="SUPFAM" id="SSF53335">
    <property type="entry name" value="S-adenosyl-L-methionine-dependent methyltransferases"/>
    <property type="match status" value="1"/>
</dbReference>
<organism evidence="10 11">
    <name type="scientific">Cryobacterium arcticum</name>
    <dbReference type="NCBI Taxonomy" id="670052"/>
    <lineage>
        <taxon>Bacteria</taxon>
        <taxon>Bacillati</taxon>
        <taxon>Actinomycetota</taxon>
        <taxon>Actinomycetes</taxon>
        <taxon>Micrococcales</taxon>
        <taxon>Microbacteriaceae</taxon>
        <taxon>Cryobacterium</taxon>
    </lineage>
</organism>
<comment type="catalytic activity">
    <reaction evidence="4">
        <text>a 2'-deoxyadenosine in DNA + S-adenosyl-L-methionine = an N(6)-methyl-2'-deoxyadenosine in DNA + S-adenosyl-L-homocysteine + H(+)</text>
        <dbReference type="Rhea" id="RHEA:15197"/>
        <dbReference type="Rhea" id="RHEA-COMP:12418"/>
        <dbReference type="Rhea" id="RHEA-COMP:12419"/>
        <dbReference type="ChEBI" id="CHEBI:15378"/>
        <dbReference type="ChEBI" id="CHEBI:57856"/>
        <dbReference type="ChEBI" id="CHEBI:59789"/>
        <dbReference type="ChEBI" id="CHEBI:90615"/>
        <dbReference type="ChEBI" id="CHEBI:90616"/>
        <dbReference type="EC" id="2.1.1.72"/>
    </reaction>
</comment>
<dbReference type="InterPro" id="IPR046820">
    <property type="entry name" value="MmeI_TRD"/>
</dbReference>
<gene>
    <name evidence="10" type="ORF">PA27867_3992</name>
</gene>
<evidence type="ECO:0000259" key="7">
    <source>
        <dbReference type="Pfam" id="PF20466"/>
    </source>
</evidence>
<evidence type="ECO:0000259" key="5">
    <source>
        <dbReference type="Pfam" id="PF20464"/>
    </source>
</evidence>
<dbReference type="OrthoDB" id="4280289at2"/>
<dbReference type="Pfam" id="PF20467">
    <property type="entry name" value="MmeI_C"/>
    <property type="match status" value="1"/>
</dbReference>
<feature type="domain" description="MmeI-like N-terminal" evidence="5">
    <location>
        <begin position="14"/>
        <end position="173"/>
    </location>
</feature>
<feature type="domain" description="MmeI-like target recognition" evidence="7">
    <location>
        <begin position="669"/>
        <end position="872"/>
    </location>
</feature>
<dbReference type="PATRIC" id="fig|670052.7.peg.4102"/>
<dbReference type="PRINTS" id="PR00507">
    <property type="entry name" value="N12N6MTFRASE"/>
</dbReference>
<feature type="domain" description="MmeI-like DNA-methyltransferase" evidence="9">
    <location>
        <begin position="576"/>
        <end position="645"/>
    </location>
</feature>
<dbReference type="Pfam" id="PF20466">
    <property type="entry name" value="MmeI_TRD"/>
    <property type="match status" value="1"/>
</dbReference>
<dbReference type="RefSeq" id="WP_066600772.1">
    <property type="nucleotide sequence ID" value="NZ_CP016284.1"/>
</dbReference>
<dbReference type="AlphaFoldDB" id="A0A1B1BQP5"/>
<sequence>MPAPTLNEVRELLRAFSLEWAGAHYERGQAQGFWREFFACFGISGQSAVLYEHQVRKLGGAGGYIDSFIPGKLIVEAKSKGRNLVAAFNQAEDYALALPEAERPRWVIVSDFETFRITDLSKDETVETDLAHLSAKAHLFRFLIDEEVSIVEEREIDRSAAYKVSKLHTVLLEGGLHDTALDVFLTRLLFCFFADDTGLFHENGAFNRLVKRTIDNQLGNVLGSLFQTLDKDHSDRQAALDEDIARFPHVNGSLFRERLDMPAFSGRAAQLLRECSALDWAGISPAIFGAMFQGILEGEYEAPEDAPSSRQASRRETGSHYTSERNILKVIQPLFLDELRVELEAGRTDRDRLHKLYNRLPNLTFLDPACGCGSFLVIAYREIRRLEMDILDVLLIGKDRTQVDVAGQLRVTVRQFHGIELGESPAEIARVAMWITDHQMSMEAAARFGSARRSLPLRISPTIKIGNALRIAWETVIPATHCDYIIGNPPFIGKKEQTPEQKADLKQLYGTGRKALIKKAGNLDYVTGWFVKAAQYIQGSVASKIELDLWAEDATAWGSKENEQILDIDAGWQNWQPTRVGFVSTNSITQGEQVGVLWGWMLDQGVHIQYAHRTFEWRNEGKGNAAVHVVIVGFGLENPADKELFDYPTIKSDPIARTVATINPYLAPSPSIIVVNRQTSVSASAPVAKYGSMPIDDGHLTVDGDALAILTAEGNGNLEFVRPYVGGRQVLAGTQQHAIWLTSSQLAEAARSPFVRARIAATKEYRSGRKRPATAAAAVRPYAFAEIRQPTTRYLAVPKVSSERRDYLPMAFMEPNVIASGSLIVIEGATLAQFGILSSAMHNAWMRAVAGRMKSDYQYSVSLVYNNFPWPTNVDTSAIETAAQAVIDVRADFPTFTLAQLYDRELAPEELAVAHKALDAAVDAHYHYNGPKTDLGRTGHLFELLATPAAGARV</sequence>
<evidence type="ECO:0000259" key="9">
    <source>
        <dbReference type="Pfam" id="PF20473"/>
    </source>
</evidence>
<dbReference type="InterPro" id="IPR029063">
    <property type="entry name" value="SAM-dependent_MTases_sf"/>
</dbReference>
<evidence type="ECO:0000256" key="1">
    <source>
        <dbReference type="ARBA" id="ARBA00011900"/>
    </source>
</evidence>
<dbReference type="Pfam" id="PF20465">
    <property type="entry name" value="MmeI_hel"/>
    <property type="match status" value="1"/>
</dbReference>
<keyword evidence="2 10" id="KW-0489">Methyltransferase</keyword>
<dbReference type="PANTHER" id="PTHR33841:SF1">
    <property type="entry name" value="DNA METHYLTRANSFERASE A"/>
    <property type="match status" value="1"/>
</dbReference>
<keyword evidence="11" id="KW-1185">Reference proteome</keyword>
<dbReference type="Gene3D" id="3.40.50.150">
    <property type="entry name" value="Vaccinia Virus protein VP39"/>
    <property type="match status" value="1"/>
</dbReference>
<dbReference type="PROSITE" id="PS00092">
    <property type="entry name" value="N6_MTASE"/>
    <property type="match status" value="1"/>
</dbReference>
<evidence type="ECO:0000313" key="11">
    <source>
        <dbReference type="Proteomes" id="UP000092582"/>
    </source>
</evidence>
<evidence type="ECO:0000259" key="6">
    <source>
        <dbReference type="Pfam" id="PF20465"/>
    </source>
</evidence>
<dbReference type="InterPro" id="IPR046816">
    <property type="entry name" value="MmeI_Mtase"/>
</dbReference>
<dbReference type="EC" id="2.1.1.72" evidence="1"/>
<dbReference type="GO" id="GO:0009007">
    <property type="term" value="F:site-specific DNA-methyltransferase (adenine-specific) activity"/>
    <property type="evidence" value="ECO:0007669"/>
    <property type="project" value="UniProtKB-EC"/>
</dbReference>
<geneLocation type="plasmid" evidence="11">
    <name>pp27867_2</name>
</geneLocation>
<dbReference type="EMBL" id="CP016284">
    <property type="protein sequence ID" value="ANP74898.1"/>
    <property type="molecule type" value="Genomic_DNA"/>
</dbReference>
<keyword evidence="3" id="KW-0808">Transferase</keyword>
<dbReference type="GO" id="GO:0003676">
    <property type="term" value="F:nucleic acid binding"/>
    <property type="evidence" value="ECO:0007669"/>
    <property type="project" value="InterPro"/>
</dbReference>
<dbReference type="GO" id="GO:0032259">
    <property type="term" value="P:methylation"/>
    <property type="evidence" value="ECO:0007669"/>
    <property type="project" value="UniProtKB-KW"/>
</dbReference>
<evidence type="ECO:0000256" key="3">
    <source>
        <dbReference type="ARBA" id="ARBA00022679"/>
    </source>
</evidence>
<dbReference type="PANTHER" id="PTHR33841">
    <property type="entry name" value="DNA METHYLTRANSFERASE YEEA-RELATED"/>
    <property type="match status" value="1"/>
</dbReference>
<feature type="domain" description="MmeI-like C-terminal" evidence="8">
    <location>
        <begin position="876"/>
        <end position="944"/>
    </location>
</feature>
<dbReference type="InterPro" id="IPR046819">
    <property type="entry name" value="MmeI_hel"/>
</dbReference>